<dbReference type="Proteomes" id="UP000325315">
    <property type="component" value="Unassembled WGS sequence"/>
</dbReference>
<gene>
    <name evidence="4" type="ORF">EPI10_021244</name>
</gene>
<dbReference type="InterPro" id="IPR005162">
    <property type="entry name" value="Retrotrans_gag_dom"/>
</dbReference>
<protein>
    <submittedName>
        <fullName evidence="4">Gag-Pol polyprotein</fullName>
    </submittedName>
</protein>
<evidence type="ECO:0000259" key="2">
    <source>
        <dbReference type="Pfam" id="PF03732"/>
    </source>
</evidence>
<feature type="compositionally biased region" description="Polar residues" evidence="1">
    <location>
        <begin position="262"/>
        <end position="275"/>
    </location>
</feature>
<evidence type="ECO:0000313" key="5">
    <source>
        <dbReference type="Proteomes" id="UP000325315"/>
    </source>
</evidence>
<evidence type="ECO:0000256" key="1">
    <source>
        <dbReference type="SAM" id="MobiDB-lite"/>
    </source>
</evidence>
<name>A0A5B6WHQ3_9ROSI</name>
<proteinExistence type="predicted"/>
<evidence type="ECO:0000259" key="3">
    <source>
        <dbReference type="Pfam" id="PF24626"/>
    </source>
</evidence>
<dbReference type="AlphaFoldDB" id="A0A5B6WHQ3"/>
<keyword evidence="5" id="KW-1185">Reference proteome</keyword>
<dbReference type="GO" id="GO:0003676">
    <property type="term" value="F:nucleic acid binding"/>
    <property type="evidence" value="ECO:0007669"/>
    <property type="project" value="InterPro"/>
</dbReference>
<dbReference type="EMBL" id="SMMG02000003">
    <property type="protein sequence ID" value="KAA3480834.1"/>
    <property type="molecule type" value="Genomic_DNA"/>
</dbReference>
<dbReference type="InterPro" id="IPR056924">
    <property type="entry name" value="SH3_Tf2-1"/>
</dbReference>
<dbReference type="InterPro" id="IPR036397">
    <property type="entry name" value="RNaseH_sf"/>
</dbReference>
<feature type="compositionally biased region" description="Polar residues" evidence="1">
    <location>
        <begin position="309"/>
        <end position="318"/>
    </location>
</feature>
<accession>A0A5B6WHQ3</accession>
<feature type="domain" description="Retrotransposon gag" evidence="2">
    <location>
        <begin position="90"/>
        <end position="184"/>
    </location>
</feature>
<dbReference type="Pfam" id="PF24626">
    <property type="entry name" value="SH3_Tf2-1"/>
    <property type="match status" value="1"/>
</dbReference>
<dbReference type="OrthoDB" id="1738613at2759"/>
<evidence type="ECO:0000313" key="4">
    <source>
        <dbReference type="EMBL" id="KAA3480834.1"/>
    </source>
</evidence>
<feature type="compositionally biased region" description="Basic and acidic residues" evidence="1">
    <location>
        <begin position="278"/>
        <end position="293"/>
    </location>
</feature>
<reference evidence="5" key="1">
    <citation type="journal article" date="2019" name="Plant Biotechnol. J.">
        <title>Genome sequencing of the Australian wild diploid species Gossypium australe highlights disease resistance and delayed gland morphogenesis.</title>
        <authorList>
            <person name="Cai Y."/>
            <person name="Cai X."/>
            <person name="Wang Q."/>
            <person name="Wang P."/>
            <person name="Zhang Y."/>
            <person name="Cai C."/>
            <person name="Xu Y."/>
            <person name="Wang K."/>
            <person name="Zhou Z."/>
            <person name="Wang C."/>
            <person name="Geng S."/>
            <person name="Li B."/>
            <person name="Dong Q."/>
            <person name="Hou Y."/>
            <person name="Wang H."/>
            <person name="Ai P."/>
            <person name="Liu Z."/>
            <person name="Yi F."/>
            <person name="Sun M."/>
            <person name="An G."/>
            <person name="Cheng J."/>
            <person name="Zhang Y."/>
            <person name="Shi Q."/>
            <person name="Xie Y."/>
            <person name="Shi X."/>
            <person name="Chang Y."/>
            <person name="Huang F."/>
            <person name="Chen Y."/>
            <person name="Hong S."/>
            <person name="Mi L."/>
            <person name="Sun Q."/>
            <person name="Zhang L."/>
            <person name="Zhou B."/>
            <person name="Peng R."/>
            <person name="Zhang X."/>
            <person name="Liu F."/>
        </authorList>
    </citation>
    <scope>NUCLEOTIDE SEQUENCE [LARGE SCALE GENOMIC DNA]</scope>
    <source>
        <strain evidence="5">cv. PA1801</strain>
    </source>
</reference>
<feature type="region of interest" description="Disordered" evidence="1">
    <location>
        <begin position="1"/>
        <end position="24"/>
    </location>
</feature>
<dbReference type="SUPFAM" id="SSF53098">
    <property type="entry name" value="Ribonuclease H-like"/>
    <property type="match status" value="1"/>
</dbReference>
<dbReference type="InterPro" id="IPR012337">
    <property type="entry name" value="RNaseH-like_sf"/>
</dbReference>
<comment type="caution">
    <text evidence="4">The sequence shown here is derived from an EMBL/GenBank/DDBJ whole genome shotgun (WGS) entry which is preliminary data.</text>
</comment>
<feature type="region of interest" description="Disordered" evidence="1">
    <location>
        <begin position="217"/>
        <end position="341"/>
    </location>
</feature>
<feature type="compositionally biased region" description="Basic and acidic residues" evidence="1">
    <location>
        <begin position="319"/>
        <end position="331"/>
    </location>
</feature>
<dbReference type="PANTHER" id="PTHR45835:SF99">
    <property type="entry name" value="CHROMO DOMAIN-CONTAINING PROTEIN-RELATED"/>
    <property type="match status" value="1"/>
</dbReference>
<organism evidence="4 5">
    <name type="scientific">Gossypium australe</name>
    <dbReference type="NCBI Taxonomy" id="47621"/>
    <lineage>
        <taxon>Eukaryota</taxon>
        <taxon>Viridiplantae</taxon>
        <taxon>Streptophyta</taxon>
        <taxon>Embryophyta</taxon>
        <taxon>Tracheophyta</taxon>
        <taxon>Spermatophyta</taxon>
        <taxon>Magnoliopsida</taxon>
        <taxon>eudicotyledons</taxon>
        <taxon>Gunneridae</taxon>
        <taxon>Pentapetalae</taxon>
        <taxon>rosids</taxon>
        <taxon>malvids</taxon>
        <taxon>Malvales</taxon>
        <taxon>Malvaceae</taxon>
        <taxon>Malvoideae</taxon>
        <taxon>Gossypium</taxon>
    </lineage>
</organism>
<sequence length="581" mass="67397">MDPNQAVADDVETAQQPLPPPNPQPVLIAPQGVELLQLNKPPVDKIKKYEVEEFRATVDDDPKRAEFWLENTIIVFDELSCTPAECVKGVVSLLRDTMYQWWNTLISMVPRERVTWEFFQAGFRKKYISRRFIDQKRKEFQELKQGRMSVTEYEKEFVRLSKYARKCVSTKAIMCKRFKDGLNEDIRLSVGFLELKEFVVLVDRACKAKELGKEKRKVDFKARDLRKRSMSKPYPSYSKKSRGSYNRPNASVGYTNGDRGKQYSSPKAQATSVSSVDHFIRDCPELPEKDRYQNARSSNTTARGRPPRNTGNVSSSKGTTKDSTVRSEARKPTRTYAIRSCEDPPSPDVITACDDTRVEWDKVTMDFVSGLLLSPKKKDTIWVIIDQLTKLTHFIPVRTNYSLDKLADLYISEIIRLHRRSEVYVKILEEIARSFRYVYCFSSANYSQSERVIQILKDMFLEFAPYEALYGRKCRTSLYWTELSDKKIHGVDLIRETNDNMKVIHDSLKEASDRQKSYADLKSKDIEFQIDDRVFLKVSPWKKILHFGRKGKLSLRFIGPYEINERIGPVAYRLALSSELE</sequence>
<dbReference type="Pfam" id="PF03732">
    <property type="entry name" value="Retrotrans_gag"/>
    <property type="match status" value="1"/>
</dbReference>
<feature type="domain" description="Tf2-1-like SH3-like" evidence="3">
    <location>
        <begin position="532"/>
        <end position="580"/>
    </location>
</feature>
<dbReference type="Gene3D" id="3.30.420.10">
    <property type="entry name" value="Ribonuclease H-like superfamily/Ribonuclease H"/>
    <property type="match status" value="1"/>
</dbReference>
<dbReference type="PANTHER" id="PTHR45835">
    <property type="entry name" value="YALI0A06105P"/>
    <property type="match status" value="1"/>
</dbReference>